<evidence type="ECO:0000256" key="1">
    <source>
        <dbReference type="ARBA" id="ARBA00005254"/>
    </source>
</evidence>
<dbReference type="Proteomes" id="UP001595711">
    <property type="component" value="Unassembled WGS sequence"/>
</dbReference>
<comment type="similarity">
    <text evidence="1 3">Belongs to the enoyl-CoA hydratase/isomerase family.</text>
</comment>
<dbReference type="InterPro" id="IPR001753">
    <property type="entry name" value="Enoyl-CoA_hydra/iso"/>
</dbReference>
<dbReference type="Gene3D" id="1.10.12.10">
    <property type="entry name" value="Lyase 2-enoyl-coa Hydratase, Chain A, domain 2"/>
    <property type="match status" value="1"/>
</dbReference>
<evidence type="ECO:0000256" key="3">
    <source>
        <dbReference type="RuleBase" id="RU003707"/>
    </source>
</evidence>
<keyword evidence="2" id="KW-0456">Lyase</keyword>
<dbReference type="PANTHER" id="PTHR11941">
    <property type="entry name" value="ENOYL-COA HYDRATASE-RELATED"/>
    <property type="match status" value="1"/>
</dbReference>
<name>A0ABV7VBW6_9PROT</name>
<dbReference type="Gene3D" id="3.90.226.10">
    <property type="entry name" value="2-enoyl-CoA Hydratase, Chain A, domain 1"/>
    <property type="match status" value="1"/>
</dbReference>
<sequence>MVESREAGLLIDHPASGVVQLRIHRPESRNALSVAVREALVSELTIAETDTEIRCIVIAGGDRVFAAGADIRELADVGSTDMMLRATERLWGAIARCRKPIVAAVRGIAFGGGWELAMHADLIVAGKGARFALPEIRIGLMPGAGGTQRLPRLIGKHRALDLLLTGAELSAAEAYSLGAVSRLVADDDVDAEALAVASSIAAMPPLAVRQIKDVVLAGLDCSLEAGLALERNAMQLLFSTGDKNEGVNAFLGKRKPEFSGR</sequence>
<dbReference type="SUPFAM" id="SSF52096">
    <property type="entry name" value="ClpP/crotonase"/>
    <property type="match status" value="1"/>
</dbReference>
<protein>
    <submittedName>
        <fullName evidence="4">Enoyl-CoA hydratase-related protein</fullName>
    </submittedName>
</protein>
<proteinExistence type="inferred from homology"/>
<gene>
    <name evidence="4" type="ORF">ACFOOQ_05015</name>
</gene>
<dbReference type="EMBL" id="JBHRYJ010000001">
    <property type="protein sequence ID" value="MFC3674895.1"/>
    <property type="molecule type" value="Genomic_DNA"/>
</dbReference>
<dbReference type="InterPro" id="IPR014748">
    <property type="entry name" value="Enoyl-CoA_hydra_C"/>
</dbReference>
<dbReference type="Pfam" id="PF00378">
    <property type="entry name" value="ECH_1"/>
    <property type="match status" value="1"/>
</dbReference>
<dbReference type="PANTHER" id="PTHR11941:SF54">
    <property type="entry name" value="ENOYL-COA HYDRATASE, MITOCHONDRIAL"/>
    <property type="match status" value="1"/>
</dbReference>
<organism evidence="4 5">
    <name type="scientific">Ferrovibrio xuzhouensis</name>
    <dbReference type="NCBI Taxonomy" id="1576914"/>
    <lineage>
        <taxon>Bacteria</taxon>
        <taxon>Pseudomonadati</taxon>
        <taxon>Pseudomonadota</taxon>
        <taxon>Alphaproteobacteria</taxon>
        <taxon>Rhodospirillales</taxon>
        <taxon>Rhodospirillaceae</taxon>
        <taxon>Ferrovibrio</taxon>
    </lineage>
</organism>
<comment type="caution">
    <text evidence="4">The sequence shown here is derived from an EMBL/GenBank/DDBJ whole genome shotgun (WGS) entry which is preliminary data.</text>
</comment>
<dbReference type="PROSITE" id="PS00166">
    <property type="entry name" value="ENOYL_COA_HYDRATASE"/>
    <property type="match status" value="1"/>
</dbReference>
<dbReference type="RefSeq" id="WP_379722456.1">
    <property type="nucleotide sequence ID" value="NZ_JBHRYJ010000001.1"/>
</dbReference>
<dbReference type="InterPro" id="IPR029045">
    <property type="entry name" value="ClpP/crotonase-like_dom_sf"/>
</dbReference>
<reference evidence="5" key="1">
    <citation type="journal article" date="2019" name="Int. J. Syst. Evol. Microbiol.">
        <title>The Global Catalogue of Microorganisms (GCM) 10K type strain sequencing project: providing services to taxonomists for standard genome sequencing and annotation.</title>
        <authorList>
            <consortium name="The Broad Institute Genomics Platform"/>
            <consortium name="The Broad Institute Genome Sequencing Center for Infectious Disease"/>
            <person name="Wu L."/>
            <person name="Ma J."/>
        </authorList>
    </citation>
    <scope>NUCLEOTIDE SEQUENCE [LARGE SCALE GENOMIC DNA]</scope>
    <source>
        <strain evidence="5">KCTC 42182</strain>
    </source>
</reference>
<evidence type="ECO:0000313" key="5">
    <source>
        <dbReference type="Proteomes" id="UP001595711"/>
    </source>
</evidence>
<accession>A0ABV7VBW6</accession>
<evidence type="ECO:0000313" key="4">
    <source>
        <dbReference type="EMBL" id="MFC3674895.1"/>
    </source>
</evidence>
<dbReference type="NCBIfam" id="NF006007">
    <property type="entry name" value="PRK08138.1"/>
    <property type="match status" value="1"/>
</dbReference>
<dbReference type="InterPro" id="IPR018376">
    <property type="entry name" value="Enoyl-CoA_hyd/isom_CS"/>
</dbReference>
<dbReference type="CDD" id="cd06558">
    <property type="entry name" value="crotonase-like"/>
    <property type="match status" value="1"/>
</dbReference>
<evidence type="ECO:0000256" key="2">
    <source>
        <dbReference type="ARBA" id="ARBA00023239"/>
    </source>
</evidence>
<keyword evidence="5" id="KW-1185">Reference proteome</keyword>